<dbReference type="InterPro" id="IPR023213">
    <property type="entry name" value="CAT-like_dom_sf"/>
</dbReference>
<dbReference type="InterPro" id="IPR050898">
    <property type="entry name" value="Plant_acyltransferase"/>
</dbReference>
<gene>
    <name evidence="3" type="ORF">DCAR_0312751</name>
</gene>
<organism evidence="3 4">
    <name type="scientific">Daucus carota subsp. sativus</name>
    <name type="common">Carrot</name>
    <dbReference type="NCBI Taxonomy" id="79200"/>
    <lineage>
        <taxon>Eukaryota</taxon>
        <taxon>Viridiplantae</taxon>
        <taxon>Streptophyta</taxon>
        <taxon>Embryophyta</taxon>
        <taxon>Tracheophyta</taxon>
        <taxon>Spermatophyta</taxon>
        <taxon>Magnoliopsida</taxon>
        <taxon>eudicotyledons</taxon>
        <taxon>Gunneridae</taxon>
        <taxon>Pentapetalae</taxon>
        <taxon>asterids</taxon>
        <taxon>campanulids</taxon>
        <taxon>Apiales</taxon>
        <taxon>Apiaceae</taxon>
        <taxon>Apioideae</taxon>
        <taxon>Scandiceae</taxon>
        <taxon>Daucinae</taxon>
        <taxon>Daucus</taxon>
        <taxon>Daucus sect. Daucus</taxon>
    </lineage>
</organism>
<dbReference type="Pfam" id="PF02458">
    <property type="entry name" value="Transferase"/>
    <property type="match status" value="1"/>
</dbReference>
<dbReference type="PANTHER" id="PTHR31147:SF66">
    <property type="entry name" value="OS05G0315700 PROTEIN"/>
    <property type="match status" value="1"/>
</dbReference>
<comment type="similarity">
    <text evidence="1">Belongs to the plant acyltransferase family.</text>
</comment>
<dbReference type="OMA" id="FLWRIRT"/>
<dbReference type="PANTHER" id="PTHR31147">
    <property type="entry name" value="ACYL TRANSFERASE 4"/>
    <property type="match status" value="1"/>
</dbReference>
<reference evidence="3" key="1">
    <citation type="journal article" date="2016" name="Nat. Genet.">
        <title>A high-quality carrot genome assembly provides new insights into carotenoid accumulation and asterid genome evolution.</title>
        <authorList>
            <person name="Iorizzo M."/>
            <person name="Ellison S."/>
            <person name="Senalik D."/>
            <person name="Zeng P."/>
            <person name="Satapoomin P."/>
            <person name="Huang J."/>
            <person name="Bowman M."/>
            <person name="Iovene M."/>
            <person name="Sanseverino W."/>
            <person name="Cavagnaro P."/>
            <person name="Yildiz M."/>
            <person name="Macko-Podgorni A."/>
            <person name="Moranska E."/>
            <person name="Grzebelus E."/>
            <person name="Grzebelus D."/>
            <person name="Ashrafi H."/>
            <person name="Zheng Z."/>
            <person name="Cheng S."/>
            <person name="Spooner D."/>
            <person name="Van Deynze A."/>
            <person name="Simon P."/>
        </authorList>
    </citation>
    <scope>NUCLEOTIDE SEQUENCE</scope>
    <source>
        <tissue evidence="3">Leaf</tissue>
    </source>
</reference>
<evidence type="ECO:0000313" key="4">
    <source>
        <dbReference type="Proteomes" id="UP000077755"/>
    </source>
</evidence>
<dbReference type="Proteomes" id="UP000077755">
    <property type="component" value="Chromosome 3"/>
</dbReference>
<evidence type="ECO:0000256" key="2">
    <source>
        <dbReference type="ARBA" id="ARBA00022679"/>
    </source>
</evidence>
<reference evidence="3" key="2">
    <citation type="submission" date="2022-03" db="EMBL/GenBank/DDBJ databases">
        <title>Draft title - Genomic analysis of global carrot germplasm unveils the trajectory of domestication and the origin of high carotenoid orange carrot.</title>
        <authorList>
            <person name="Iorizzo M."/>
            <person name="Ellison S."/>
            <person name="Senalik D."/>
            <person name="Macko-Podgorni A."/>
            <person name="Grzebelus D."/>
            <person name="Bostan H."/>
            <person name="Rolling W."/>
            <person name="Curaba J."/>
            <person name="Simon P."/>
        </authorList>
    </citation>
    <scope>NUCLEOTIDE SEQUENCE</scope>
    <source>
        <tissue evidence="3">Leaf</tissue>
    </source>
</reference>
<dbReference type="OrthoDB" id="1483986at2759"/>
<dbReference type="EMBL" id="CP093345">
    <property type="protein sequence ID" value="WOG93467.1"/>
    <property type="molecule type" value="Genomic_DNA"/>
</dbReference>
<keyword evidence="4" id="KW-1185">Reference proteome</keyword>
<protein>
    <submittedName>
        <fullName evidence="3">Uncharacterized protein</fullName>
    </submittedName>
</protein>
<accession>A0A166B9F6</accession>
<dbReference type="AlphaFoldDB" id="A0A166B9F6"/>
<evidence type="ECO:0000256" key="1">
    <source>
        <dbReference type="ARBA" id="ARBA00009861"/>
    </source>
</evidence>
<name>A0A166B9F6_DAUCS</name>
<proteinExistence type="inferred from homology"/>
<evidence type="ECO:0000313" key="3">
    <source>
        <dbReference type="EMBL" id="WOG93467.1"/>
    </source>
</evidence>
<dbReference type="Gramene" id="KZN02526">
    <property type="protein sequence ID" value="KZN02526"/>
    <property type="gene ID" value="DCAR_011280"/>
</dbReference>
<dbReference type="GO" id="GO:0016740">
    <property type="term" value="F:transferase activity"/>
    <property type="evidence" value="ECO:0007669"/>
    <property type="project" value="UniProtKB-KW"/>
</dbReference>
<keyword evidence="2" id="KW-0808">Transferase</keyword>
<dbReference type="Gene3D" id="3.30.559.10">
    <property type="entry name" value="Chloramphenicol acetyltransferase-like domain"/>
    <property type="match status" value="2"/>
</dbReference>
<sequence length="457" mass="51159">MARQEPLVFTVTRRSPELIPPAKLTPHEYKLLSDIDDQETCRFQVPIIQFYQNKNNVTDVLNREPVKVIREALAKTLVFYYPFAGRLREGAGRKLAVECTGEGVLFIEADADVTLEQFGDALYPPFPCLGELLFDVPGSSGVLDTPLLLIQVTRLKCGGFILAWRHNHTMCDAAGFVQFMTALGEIARGASVPSIHPVWQRELLNARNPPRVTCAHPEYDNVADTKETMIPMANLVQRSFFFGPAEILTLRRLVPTDFRKCSTFELLTAFLWRIRTRSLDLGPEEEVRLLCVINARSNFSPSLPKGYYGNAFAFPAALTTAGKLCQNPIEYALELVMKTKEVFNEEYMKSVADLMVLKGRPHFTVARTFFVSDLTRAGFGSVDYGWGRPVYGGPARGGTVNSFYIPFKNRKGEKGIVVPFWLPASAMNKFALELDGILKNNDHLVTDNTPLPIKSVL</sequence>
<dbReference type="KEGG" id="dcr:108214860"/>